<evidence type="ECO:0000313" key="1">
    <source>
        <dbReference type="EMBL" id="KAF2249884.1"/>
    </source>
</evidence>
<dbReference type="AlphaFoldDB" id="A0A6A6IH08"/>
<keyword evidence="2" id="KW-1185">Reference proteome</keyword>
<protein>
    <submittedName>
        <fullName evidence="1">Uncharacterized protein</fullName>
    </submittedName>
</protein>
<reference evidence="1" key="1">
    <citation type="journal article" date="2020" name="Stud. Mycol.">
        <title>101 Dothideomycetes genomes: a test case for predicting lifestyles and emergence of pathogens.</title>
        <authorList>
            <person name="Haridas S."/>
            <person name="Albert R."/>
            <person name="Binder M."/>
            <person name="Bloem J."/>
            <person name="Labutti K."/>
            <person name="Salamov A."/>
            <person name="Andreopoulos B."/>
            <person name="Baker S."/>
            <person name="Barry K."/>
            <person name="Bills G."/>
            <person name="Bluhm B."/>
            <person name="Cannon C."/>
            <person name="Castanera R."/>
            <person name="Culley D."/>
            <person name="Daum C."/>
            <person name="Ezra D."/>
            <person name="Gonzalez J."/>
            <person name="Henrissat B."/>
            <person name="Kuo A."/>
            <person name="Liang C."/>
            <person name="Lipzen A."/>
            <person name="Lutzoni F."/>
            <person name="Magnuson J."/>
            <person name="Mondo S."/>
            <person name="Nolan M."/>
            <person name="Ohm R."/>
            <person name="Pangilinan J."/>
            <person name="Park H.-J."/>
            <person name="Ramirez L."/>
            <person name="Alfaro M."/>
            <person name="Sun H."/>
            <person name="Tritt A."/>
            <person name="Yoshinaga Y."/>
            <person name="Zwiers L.-H."/>
            <person name="Turgeon B."/>
            <person name="Goodwin S."/>
            <person name="Spatafora J."/>
            <person name="Crous P."/>
            <person name="Grigoriev I."/>
        </authorList>
    </citation>
    <scope>NUCLEOTIDE SEQUENCE</scope>
    <source>
        <strain evidence="1">CBS 122368</strain>
    </source>
</reference>
<evidence type="ECO:0000313" key="2">
    <source>
        <dbReference type="Proteomes" id="UP000800094"/>
    </source>
</evidence>
<proteinExistence type="predicted"/>
<accession>A0A6A6IH08</accession>
<dbReference type="EMBL" id="ML987194">
    <property type="protein sequence ID" value="KAF2249884.1"/>
    <property type="molecule type" value="Genomic_DNA"/>
</dbReference>
<sequence>MLTAQRCSSDIPQRTNQRAEDRFQRLWILNFSSPRCTGRTVVSSPSRSNVRRRCRRLSLHGIPAAAAAGGPVCRALHLSNNRLHQWPSIAAGSGIIHGLQGQQQSHARLPAKRSPTAASRRRFGVAALPLHPLNHPSWFVAHLLRRDDRTTGSRFGTGRDPSAVSGR</sequence>
<dbReference type="Proteomes" id="UP000800094">
    <property type="component" value="Unassembled WGS sequence"/>
</dbReference>
<name>A0A6A6IH08_9PLEO</name>
<gene>
    <name evidence="1" type="ORF">BU26DRAFT_291795</name>
</gene>
<dbReference type="GeneID" id="54574981"/>
<organism evidence="1 2">
    <name type="scientific">Trematosphaeria pertusa</name>
    <dbReference type="NCBI Taxonomy" id="390896"/>
    <lineage>
        <taxon>Eukaryota</taxon>
        <taxon>Fungi</taxon>
        <taxon>Dikarya</taxon>
        <taxon>Ascomycota</taxon>
        <taxon>Pezizomycotina</taxon>
        <taxon>Dothideomycetes</taxon>
        <taxon>Pleosporomycetidae</taxon>
        <taxon>Pleosporales</taxon>
        <taxon>Massarineae</taxon>
        <taxon>Trematosphaeriaceae</taxon>
        <taxon>Trematosphaeria</taxon>
    </lineage>
</organism>
<dbReference type="RefSeq" id="XP_033684888.1">
    <property type="nucleotide sequence ID" value="XM_033821651.1"/>
</dbReference>